<dbReference type="STRING" id="2015173.A0A026WX32"/>
<evidence type="ECO:0000256" key="2">
    <source>
        <dbReference type="ARBA" id="ARBA00005453"/>
    </source>
</evidence>
<evidence type="ECO:0000313" key="9">
    <source>
        <dbReference type="Proteomes" id="UP000053097"/>
    </source>
</evidence>
<proteinExistence type="inferred from homology"/>
<dbReference type="OMA" id="AWNQDYW"/>
<keyword evidence="4" id="KW-0809">Transit peptide</keyword>
<evidence type="ECO:0000256" key="1">
    <source>
        <dbReference type="ARBA" id="ARBA00004443"/>
    </source>
</evidence>
<dbReference type="Pfam" id="PF10231">
    <property type="entry name" value="COA8"/>
    <property type="match status" value="1"/>
</dbReference>
<dbReference type="Proteomes" id="UP000279307">
    <property type="component" value="Chromosome 11"/>
</dbReference>
<dbReference type="OrthoDB" id="6246201at2759"/>
<reference evidence="7 9" key="1">
    <citation type="journal article" date="2014" name="Curr. Biol.">
        <title>The genome of the clonal raider ant Cerapachys biroi.</title>
        <authorList>
            <person name="Oxley P.R."/>
            <person name="Ji L."/>
            <person name="Fetter-Pruneda I."/>
            <person name="McKenzie S.K."/>
            <person name="Li C."/>
            <person name="Hu H."/>
            <person name="Zhang G."/>
            <person name="Kronauer D.J."/>
        </authorList>
    </citation>
    <scope>NUCLEOTIDE SEQUENCE [LARGE SCALE GENOMIC DNA]</scope>
</reference>
<reference evidence="8 10" key="2">
    <citation type="journal article" date="2018" name="Genome Res.">
        <title>The genomic architecture and molecular evolution of ant odorant receptors.</title>
        <authorList>
            <person name="McKenzie S.K."/>
            <person name="Kronauer D.J.C."/>
        </authorList>
    </citation>
    <scope>NUCLEOTIDE SEQUENCE [LARGE SCALE GENOMIC DNA]</scope>
    <source>
        <strain evidence="8">Clonal line C1</strain>
    </source>
</reference>
<keyword evidence="9" id="KW-1185">Reference proteome</keyword>
<dbReference type="PANTHER" id="PTHR31107:SF2">
    <property type="entry name" value="CYTOCHROME C OXIDASE ASSEMBLY FACTOR 8"/>
    <property type="match status" value="1"/>
</dbReference>
<organism evidence="7 9">
    <name type="scientific">Ooceraea biroi</name>
    <name type="common">Clonal raider ant</name>
    <name type="synonym">Cerapachys biroi</name>
    <dbReference type="NCBI Taxonomy" id="2015173"/>
    <lineage>
        <taxon>Eukaryota</taxon>
        <taxon>Metazoa</taxon>
        <taxon>Ecdysozoa</taxon>
        <taxon>Arthropoda</taxon>
        <taxon>Hexapoda</taxon>
        <taxon>Insecta</taxon>
        <taxon>Pterygota</taxon>
        <taxon>Neoptera</taxon>
        <taxon>Endopterygota</taxon>
        <taxon>Hymenoptera</taxon>
        <taxon>Apocrita</taxon>
        <taxon>Aculeata</taxon>
        <taxon>Formicoidea</taxon>
        <taxon>Formicidae</taxon>
        <taxon>Dorylinae</taxon>
        <taxon>Ooceraea</taxon>
    </lineage>
</organism>
<dbReference type="Proteomes" id="UP000053097">
    <property type="component" value="Unassembled WGS sequence"/>
</dbReference>
<protein>
    <recommendedName>
        <fullName evidence="11">Apoptogenic protein 1, mitochondrial</fullName>
    </recommendedName>
</protein>
<keyword evidence="3" id="KW-0999">Mitochondrion inner membrane</keyword>
<sequence>MTNIVLQNHRVKYLTKLCRPFSMKREDLQGNRRLHPPDTIGPPDPVSNLRPIVFARPAKETYLQKRYRELRDETQQWNHAFWSKHNTSFVEERKQFQESLKAQGKITLNADDMSVFYKRFLDKNWQSHVSYNIAWYKRNVQILLFGIAAKISQFKFKEKVS</sequence>
<evidence type="ECO:0000256" key="3">
    <source>
        <dbReference type="ARBA" id="ARBA00022792"/>
    </source>
</evidence>
<evidence type="ECO:0000313" key="7">
    <source>
        <dbReference type="EMBL" id="EZA60403.1"/>
    </source>
</evidence>
<accession>A0A026WX32</accession>
<comment type="subcellular location">
    <subcellularLocation>
        <location evidence="1">Mitochondrion inner membrane</location>
        <topology evidence="1">Peripheral membrane protein</topology>
        <orientation evidence="1">Matrix side</orientation>
    </subcellularLocation>
</comment>
<keyword evidence="5" id="KW-0496">Mitochondrion</keyword>
<comment type="similarity">
    <text evidence="2">Belongs to the COA8 family.</text>
</comment>
<keyword evidence="6" id="KW-0472">Membrane</keyword>
<dbReference type="EMBL" id="KK107078">
    <property type="protein sequence ID" value="EZA60403.1"/>
    <property type="molecule type" value="Genomic_DNA"/>
</dbReference>
<dbReference type="PANTHER" id="PTHR31107">
    <property type="entry name" value="APOPTOGENIC PROTEIN 1, MITOCHONDRIAL"/>
    <property type="match status" value="1"/>
</dbReference>
<evidence type="ECO:0008006" key="11">
    <source>
        <dbReference type="Google" id="ProtNLM"/>
    </source>
</evidence>
<dbReference type="InterPro" id="IPR018796">
    <property type="entry name" value="COA8"/>
</dbReference>
<dbReference type="EMBL" id="QOIP01000011">
    <property type="protein sequence ID" value="RLU16411.1"/>
    <property type="molecule type" value="Genomic_DNA"/>
</dbReference>
<evidence type="ECO:0000256" key="4">
    <source>
        <dbReference type="ARBA" id="ARBA00022946"/>
    </source>
</evidence>
<dbReference type="GO" id="GO:0097193">
    <property type="term" value="P:intrinsic apoptotic signaling pathway"/>
    <property type="evidence" value="ECO:0007669"/>
    <property type="project" value="InterPro"/>
</dbReference>
<evidence type="ECO:0000313" key="8">
    <source>
        <dbReference type="EMBL" id="RLU16411.1"/>
    </source>
</evidence>
<evidence type="ECO:0000256" key="6">
    <source>
        <dbReference type="ARBA" id="ARBA00023136"/>
    </source>
</evidence>
<dbReference type="AlphaFoldDB" id="A0A026WX32"/>
<reference evidence="8" key="3">
    <citation type="submission" date="2018-07" db="EMBL/GenBank/DDBJ databases">
        <authorList>
            <person name="Mckenzie S.K."/>
            <person name="Kronauer D.J.C."/>
        </authorList>
    </citation>
    <scope>NUCLEOTIDE SEQUENCE</scope>
    <source>
        <strain evidence="8">Clonal line C1</strain>
    </source>
</reference>
<evidence type="ECO:0000256" key="5">
    <source>
        <dbReference type="ARBA" id="ARBA00023128"/>
    </source>
</evidence>
<evidence type="ECO:0000313" key="10">
    <source>
        <dbReference type="Proteomes" id="UP000279307"/>
    </source>
</evidence>
<gene>
    <name evidence="8" type="ORF">DMN91_010479</name>
    <name evidence="7" type="ORF">X777_13492</name>
</gene>
<name>A0A026WX32_OOCBI</name>
<dbReference type="GO" id="GO:0005743">
    <property type="term" value="C:mitochondrial inner membrane"/>
    <property type="evidence" value="ECO:0007669"/>
    <property type="project" value="UniProtKB-SubCell"/>
</dbReference>